<dbReference type="EMBL" id="AP012338">
    <property type="protein sequence ID" value="BAM02681.1"/>
    <property type="molecule type" value="Genomic_DNA"/>
</dbReference>
<reference evidence="1 2" key="1">
    <citation type="submission" date="2012-02" db="EMBL/GenBank/DDBJ databases">
        <title>Complete genome sequence of Phycisphaera mikurensis NBRC 102666.</title>
        <authorList>
            <person name="Ankai A."/>
            <person name="Hosoyama A."/>
            <person name="Terui Y."/>
            <person name="Sekine M."/>
            <person name="Fukai R."/>
            <person name="Kato Y."/>
            <person name="Nakamura S."/>
            <person name="Yamada-Narita S."/>
            <person name="Kawakoshi A."/>
            <person name="Fukunaga Y."/>
            <person name="Yamazaki S."/>
            <person name="Fujita N."/>
        </authorList>
    </citation>
    <scope>NUCLEOTIDE SEQUENCE [LARGE SCALE GENOMIC DNA]</scope>
    <source>
        <strain evidence="2">NBRC 102666 / KCTC 22515 / FYK2301M01</strain>
    </source>
</reference>
<protein>
    <submittedName>
        <fullName evidence="1">Uncharacterized protein</fullName>
    </submittedName>
</protein>
<dbReference type="Proteomes" id="UP000007881">
    <property type="component" value="Chromosome"/>
</dbReference>
<gene>
    <name evidence="1" type="ordered locus">PSMK_05220</name>
</gene>
<proteinExistence type="predicted"/>
<sequence>MSRPRQIPAFVRFVNRADFEAGSNARLVPAADGSGRQTIVLGTAQATGETATHANQVNAIAQQLAESGDWAHISLDRNYRTATGRVFDPKVANPLNGNQMVSPRPDIVAVGRDGRMQVFEVQSEGQNFDQLAEYVRRQEAAAVHD</sequence>
<name>I0IBP3_PHYMF</name>
<dbReference type="KEGG" id="phm:PSMK_05220"/>
<accession>I0IBP3</accession>
<dbReference type="RefSeq" id="WP_014435901.1">
    <property type="nucleotide sequence ID" value="NC_017080.1"/>
</dbReference>
<dbReference type="HOGENOM" id="CLU_1785090_0_0_0"/>
<keyword evidence="2" id="KW-1185">Reference proteome</keyword>
<organism evidence="1 2">
    <name type="scientific">Phycisphaera mikurensis (strain NBRC 102666 / KCTC 22515 / FYK2301M01)</name>
    <dbReference type="NCBI Taxonomy" id="1142394"/>
    <lineage>
        <taxon>Bacteria</taxon>
        <taxon>Pseudomonadati</taxon>
        <taxon>Planctomycetota</taxon>
        <taxon>Phycisphaerae</taxon>
        <taxon>Phycisphaerales</taxon>
        <taxon>Phycisphaeraceae</taxon>
        <taxon>Phycisphaera</taxon>
    </lineage>
</organism>
<dbReference type="AlphaFoldDB" id="I0IBP3"/>
<evidence type="ECO:0000313" key="2">
    <source>
        <dbReference type="Proteomes" id="UP000007881"/>
    </source>
</evidence>
<evidence type="ECO:0000313" key="1">
    <source>
        <dbReference type="EMBL" id="BAM02681.1"/>
    </source>
</evidence>